<feature type="region of interest" description="Disordered" evidence="1">
    <location>
        <begin position="608"/>
        <end position="627"/>
    </location>
</feature>
<evidence type="ECO:0000256" key="1">
    <source>
        <dbReference type="SAM" id="MobiDB-lite"/>
    </source>
</evidence>
<feature type="compositionally biased region" description="Basic and acidic residues" evidence="1">
    <location>
        <begin position="75"/>
        <end position="91"/>
    </location>
</feature>
<dbReference type="Proteomes" id="UP001186944">
    <property type="component" value="Unassembled WGS sequence"/>
</dbReference>
<feature type="region of interest" description="Disordered" evidence="1">
    <location>
        <begin position="573"/>
        <end position="598"/>
    </location>
</feature>
<evidence type="ECO:0000313" key="2">
    <source>
        <dbReference type="EMBL" id="KAK3097330.1"/>
    </source>
</evidence>
<sequence length="643" mass="71796">MFLFYFGKPPINIECLVFTAAGSEQDLTAEHEDQPSAKVQDSCGEEENKTEEVTANESTELKKESASSDSEASVVEDKTEDKDQQETEENKQSVADDIPDGSELTDEDRQDVSVSVAESDRESLLDKVDLFDTDTKEEEELREVQRNILEDQTTKVDIDSLDHNGNEATEEKEGVDFDEIVPNGDTVEKFVEASPEINTQVSGLDSQNEGSSVDDCKEVNEFFLTETVTKVSEEDQKEDSASDSGEQEDEGCRRQVNETEEKQTKVEDLQTIDAKSFTLDSLERDSNIVEEGTYTIRSDVSETLTNVTASLEDIEMPEKQDPETLSPSPRGDGVLSPSLQRANFRYRWAKTVRTESNYVVFFSTYKMEEPIKLTWSEACECYYSQEYDIPTGVYRGNLVIDGQTYPVEDLTIKHYTFEADLYVKEDLAEDEAIPKQTTDATISVDVDTQGSSVDPPERFGANLRDSVDIGDVDGGIHKSSKYEELVKKQLSQSNSLESDMNRSNLDKPEYEISGRRSPIGDVATEPFQDGGDSMMYRESLGDRPLSRGSLGERPMSKGDLNISVVEDEVERPSSVHSNRFSGQGSGRQTPGSVGRITPQISNDVDEFFTSERREPVRSSHSSARQTPQQADLFCRLVGCLLIL</sequence>
<feature type="region of interest" description="Disordered" evidence="1">
    <location>
        <begin position="447"/>
        <end position="466"/>
    </location>
</feature>
<dbReference type="EMBL" id="VSWD01000007">
    <property type="protein sequence ID" value="KAK3097330.1"/>
    <property type="molecule type" value="Genomic_DNA"/>
</dbReference>
<feature type="compositionally biased region" description="Polar residues" evidence="1">
    <location>
        <begin position="618"/>
        <end position="627"/>
    </location>
</feature>
<feature type="compositionally biased region" description="Basic and acidic residues" evidence="1">
    <location>
        <begin position="231"/>
        <end position="240"/>
    </location>
</feature>
<feature type="compositionally biased region" description="Polar residues" evidence="1">
    <location>
        <begin position="196"/>
        <end position="211"/>
    </location>
</feature>
<feature type="region of interest" description="Disordered" evidence="1">
    <location>
        <begin position="227"/>
        <end position="268"/>
    </location>
</feature>
<feature type="compositionally biased region" description="Basic and acidic residues" evidence="1">
    <location>
        <begin position="250"/>
        <end position="268"/>
    </location>
</feature>
<reference evidence="2" key="1">
    <citation type="submission" date="2019-08" db="EMBL/GenBank/DDBJ databases">
        <title>The improved chromosome-level genome for the pearl oyster Pinctada fucata martensii using PacBio sequencing and Hi-C.</title>
        <authorList>
            <person name="Zheng Z."/>
        </authorList>
    </citation>
    <scope>NUCLEOTIDE SEQUENCE</scope>
    <source>
        <strain evidence="2">ZZ-2019</strain>
        <tissue evidence="2">Adductor muscle</tissue>
    </source>
</reference>
<comment type="caution">
    <text evidence="2">The sequence shown here is derived from an EMBL/GenBank/DDBJ whole genome shotgun (WGS) entry which is preliminary data.</text>
</comment>
<proteinExistence type="predicted"/>
<feature type="region of interest" description="Disordered" evidence="1">
    <location>
        <begin position="309"/>
        <end position="337"/>
    </location>
</feature>
<protein>
    <submittedName>
        <fullName evidence="2">Uncharacterized protein</fullName>
    </submittedName>
</protein>
<feature type="region of interest" description="Disordered" evidence="1">
    <location>
        <begin position="196"/>
        <end position="215"/>
    </location>
</feature>
<feature type="region of interest" description="Disordered" evidence="1">
    <location>
        <begin position="155"/>
        <end position="176"/>
    </location>
</feature>
<accession>A0AA88Y888</accession>
<name>A0AA88Y888_PINIB</name>
<feature type="compositionally biased region" description="Basic and acidic residues" evidence="1">
    <location>
        <begin position="155"/>
        <end position="175"/>
    </location>
</feature>
<feature type="compositionally biased region" description="Basic and acidic residues" evidence="1">
    <location>
        <begin position="504"/>
        <end position="514"/>
    </location>
</feature>
<gene>
    <name evidence="2" type="ORF">FSP39_008732</name>
</gene>
<evidence type="ECO:0000313" key="3">
    <source>
        <dbReference type="Proteomes" id="UP001186944"/>
    </source>
</evidence>
<feature type="compositionally biased region" description="Polar residues" evidence="1">
    <location>
        <begin position="490"/>
        <end position="503"/>
    </location>
</feature>
<feature type="compositionally biased region" description="Polar residues" evidence="1">
    <location>
        <begin position="574"/>
        <end position="591"/>
    </location>
</feature>
<feature type="compositionally biased region" description="Acidic residues" evidence="1">
    <location>
        <begin position="97"/>
        <end position="109"/>
    </location>
</feature>
<feature type="region of interest" description="Disordered" evidence="1">
    <location>
        <begin position="27"/>
        <end position="123"/>
    </location>
</feature>
<organism evidence="2 3">
    <name type="scientific">Pinctada imbricata</name>
    <name type="common">Atlantic pearl-oyster</name>
    <name type="synonym">Pinctada martensii</name>
    <dbReference type="NCBI Taxonomy" id="66713"/>
    <lineage>
        <taxon>Eukaryota</taxon>
        <taxon>Metazoa</taxon>
        <taxon>Spiralia</taxon>
        <taxon>Lophotrochozoa</taxon>
        <taxon>Mollusca</taxon>
        <taxon>Bivalvia</taxon>
        <taxon>Autobranchia</taxon>
        <taxon>Pteriomorphia</taxon>
        <taxon>Pterioida</taxon>
        <taxon>Pterioidea</taxon>
        <taxon>Pteriidae</taxon>
        <taxon>Pinctada</taxon>
    </lineage>
</organism>
<feature type="region of interest" description="Disordered" evidence="1">
    <location>
        <begin position="490"/>
        <end position="532"/>
    </location>
</feature>
<dbReference type="AlphaFoldDB" id="A0AA88Y888"/>
<keyword evidence="3" id="KW-1185">Reference proteome</keyword>